<dbReference type="Proteomes" id="UP001204798">
    <property type="component" value="Unassembled WGS sequence"/>
</dbReference>
<proteinExistence type="predicted"/>
<reference evidence="1 2" key="1">
    <citation type="submission" date="2022-08" db="EMBL/GenBank/DDBJ databases">
        <title>Bacterial and archaeal communities from various locations to study Microbial Dark Matter (Phase II).</title>
        <authorList>
            <person name="Stepanauskas R."/>
        </authorList>
    </citation>
    <scope>NUCLEOTIDE SEQUENCE [LARGE SCALE GENOMIC DNA]</scope>
    <source>
        <strain evidence="1 2">PD1</strain>
    </source>
</reference>
<dbReference type="RefSeq" id="WP_259095796.1">
    <property type="nucleotide sequence ID" value="NZ_CP130454.1"/>
</dbReference>
<accession>A0ABT2ER80</accession>
<keyword evidence="2" id="KW-1185">Reference proteome</keyword>
<dbReference type="EMBL" id="JANUCP010000003">
    <property type="protein sequence ID" value="MCS3919405.1"/>
    <property type="molecule type" value="Genomic_DNA"/>
</dbReference>
<organism evidence="1 2">
    <name type="scientific">Candidatus Fervidibacter sacchari</name>
    <dbReference type="NCBI Taxonomy" id="1448929"/>
    <lineage>
        <taxon>Bacteria</taxon>
        <taxon>Candidatus Fervidibacterota</taxon>
        <taxon>Candidatus Fervidibacter</taxon>
    </lineage>
</organism>
<name>A0ABT2ER80_9BACT</name>
<evidence type="ECO:0000313" key="1">
    <source>
        <dbReference type="EMBL" id="MCS3919405.1"/>
    </source>
</evidence>
<evidence type="ECO:0000313" key="2">
    <source>
        <dbReference type="Proteomes" id="UP001204798"/>
    </source>
</evidence>
<protein>
    <submittedName>
        <fullName evidence="1">Uncharacterized protein</fullName>
    </submittedName>
</protein>
<gene>
    <name evidence="1" type="ORF">M2350_001818</name>
</gene>
<comment type="caution">
    <text evidence="1">The sequence shown here is derived from an EMBL/GenBank/DDBJ whole genome shotgun (WGS) entry which is preliminary data.</text>
</comment>
<sequence length="112" mass="13217">MLRRYLWVVLSLLMVLSLAYLQSISPNQTLLSQCLDQITSGPPQCIYAYREWRWCCVPLPYRQWRFALCLTDVYYQPRPAPLPPSFYYTNRRNCSFSATPCTPMVRLRCPTP</sequence>